<protein>
    <submittedName>
        <fullName evidence="3">Uncharacterized protein</fullName>
    </submittedName>
</protein>
<evidence type="ECO:0000256" key="1">
    <source>
        <dbReference type="SAM" id="MobiDB-lite"/>
    </source>
</evidence>
<proteinExistence type="predicted"/>
<evidence type="ECO:0000313" key="3">
    <source>
        <dbReference type="EMBL" id="SHG05370.1"/>
    </source>
</evidence>
<organism evidence="3 4">
    <name type="scientific">Bradyrhizobium erythrophlei</name>
    <dbReference type="NCBI Taxonomy" id="1437360"/>
    <lineage>
        <taxon>Bacteria</taxon>
        <taxon>Pseudomonadati</taxon>
        <taxon>Pseudomonadota</taxon>
        <taxon>Alphaproteobacteria</taxon>
        <taxon>Hyphomicrobiales</taxon>
        <taxon>Nitrobacteraceae</taxon>
        <taxon>Bradyrhizobium</taxon>
    </lineage>
</organism>
<accession>A0A1M5GNK3</accession>
<dbReference type="RefSeq" id="WP_079599560.1">
    <property type="nucleotide sequence ID" value="NZ_LT670817.1"/>
</dbReference>
<sequence>MPRNSPLVLILLLGSLVVPPSAYAQLTPPAGSAGAGNTPISGVPFGPANPRVLSDPSGIGNASSIPPLRTNTPLPPLVYGPIGSPPSRAVAPYAGASQRIISPDQIDSRRPPVRRRSRPQVSKFTGICRGC</sequence>
<name>A0A1M5GNK3_9BRAD</name>
<dbReference type="EMBL" id="LT670817">
    <property type="protein sequence ID" value="SHG05370.1"/>
    <property type="molecule type" value="Genomic_DNA"/>
</dbReference>
<dbReference type="OrthoDB" id="8241150at2"/>
<evidence type="ECO:0000313" key="4">
    <source>
        <dbReference type="Proteomes" id="UP000189796"/>
    </source>
</evidence>
<feature type="chain" id="PRO_5012251566" evidence="2">
    <location>
        <begin position="25"/>
        <end position="131"/>
    </location>
</feature>
<feature type="region of interest" description="Disordered" evidence="1">
    <location>
        <begin position="100"/>
        <end position="125"/>
    </location>
</feature>
<gene>
    <name evidence="3" type="ORF">SAMN05443248_0115</name>
</gene>
<reference evidence="3 4" key="1">
    <citation type="submission" date="2016-11" db="EMBL/GenBank/DDBJ databases">
        <authorList>
            <person name="Jaros S."/>
            <person name="Januszkiewicz K."/>
            <person name="Wedrychowicz H."/>
        </authorList>
    </citation>
    <scope>NUCLEOTIDE SEQUENCE [LARGE SCALE GENOMIC DNA]</scope>
    <source>
        <strain evidence="3 4">GAS138</strain>
    </source>
</reference>
<keyword evidence="2" id="KW-0732">Signal</keyword>
<feature type="region of interest" description="Disordered" evidence="1">
    <location>
        <begin position="29"/>
        <end position="80"/>
    </location>
</feature>
<evidence type="ECO:0000256" key="2">
    <source>
        <dbReference type="SAM" id="SignalP"/>
    </source>
</evidence>
<feature type="signal peptide" evidence="2">
    <location>
        <begin position="1"/>
        <end position="24"/>
    </location>
</feature>
<dbReference type="Proteomes" id="UP000189796">
    <property type="component" value="Chromosome I"/>
</dbReference>
<dbReference type="AlphaFoldDB" id="A0A1M5GNK3"/>